<comment type="catalytic activity">
    <reaction evidence="1">
        <text>Hydrolysis of terminal non-reducing N-acetyl-D-hexosamine residues in N-acetyl-beta-D-hexosaminides.</text>
        <dbReference type="EC" id="3.2.1.52"/>
    </reaction>
</comment>
<sequence length="564" mass="62959">MNPKKLLLGALVCGLLSGALAAADINVIPRPASVVRDAAGASAALGASHIIVCADAALGRVYADTLFERTGLRLPVHPTAATAAGRPVIAVDCASLSTDSHVAHPEGYALEVASDGAVRVEASARGGAFYALQTLAQLVARDDARVTLPVVRIHDSPRFPWRGVLLDEGRHFFGPAAAKRLIDSMALYKFNTLHWHLTEDQGWRIEIKKYPRLTQTGAWRASSPTPGNRDMPDGVPHGGYYTQDEIREIVAYARSRHVTIIPEIEIPGHSSAALAAYPEYGNTDIPDYAPKVQTTMGVKPYIYAPKEETFRFLQDVLDEICALFPDASYIHIGGDEAPKKQWKESPFAQKVIRDNNLKDEFGLQSWFIRRIEKHLNSRGRRIVGWDEIQEGGLSPTATMMVWRDWQWARLAIEKGNDVVMTPSSHCYIDYVESVEGLPDDPYYEHIGIKRSGNRPPRLLPLEKVYQFEPIPEDTPPEREKQVLGCQANLWGEYLFDWNRAEYNLYPRLFAMAEVAWSPKAARDWASFQQRLPAALRRLDQLQANYRRADGSPAQHRAPAEPARQ</sequence>
<feature type="signal peptide" evidence="7">
    <location>
        <begin position="1"/>
        <end position="21"/>
    </location>
</feature>
<reference evidence="10 11" key="1">
    <citation type="submission" date="2016-01" db="EMBL/GenBank/DDBJ databases">
        <title>High potential of lignocellulose degradation of a new Verrucomicrobia species.</title>
        <authorList>
            <person name="Wang Y."/>
            <person name="Shi Y."/>
            <person name="Qiu Z."/>
            <person name="Liu S."/>
            <person name="Yang H."/>
        </authorList>
    </citation>
    <scope>NUCLEOTIDE SEQUENCE [LARGE SCALE GENOMIC DNA]</scope>
    <source>
        <strain evidence="10 11">TSB47</strain>
    </source>
</reference>
<comment type="similarity">
    <text evidence="2">Belongs to the glycosyl hydrolase 20 family.</text>
</comment>
<dbReference type="SUPFAM" id="SSF55545">
    <property type="entry name" value="beta-N-acetylhexosaminidase-like domain"/>
    <property type="match status" value="1"/>
</dbReference>
<comment type="caution">
    <text evidence="10">The sequence shown here is derived from an EMBL/GenBank/DDBJ whole genome shotgun (WGS) entry which is preliminary data.</text>
</comment>
<dbReference type="GO" id="GO:0005975">
    <property type="term" value="P:carbohydrate metabolic process"/>
    <property type="evidence" value="ECO:0007669"/>
    <property type="project" value="InterPro"/>
</dbReference>
<evidence type="ECO:0000313" key="11">
    <source>
        <dbReference type="Proteomes" id="UP000078486"/>
    </source>
</evidence>
<evidence type="ECO:0000259" key="8">
    <source>
        <dbReference type="Pfam" id="PF00728"/>
    </source>
</evidence>
<evidence type="ECO:0000256" key="7">
    <source>
        <dbReference type="SAM" id="SignalP"/>
    </source>
</evidence>
<dbReference type="PANTHER" id="PTHR22600:SF57">
    <property type="entry name" value="BETA-N-ACETYLHEXOSAMINIDASE"/>
    <property type="match status" value="1"/>
</dbReference>
<keyword evidence="11" id="KW-1185">Reference proteome</keyword>
<dbReference type="PANTHER" id="PTHR22600">
    <property type="entry name" value="BETA-HEXOSAMINIDASE"/>
    <property type="match status" value="1"/>
</dbReference>
<dbReference type="InterPro" id="IPR015882">
    <property type="entry name" value="HEX_bac_N"/>
</dbReference>
<dbReference type="Gene3D" id="3.30.379.10">
    <property type="entry name" value="Chitobiase/beta-hexosaminidase domain 2-like"/>
    <property type="match status" value="1"/>
</dbReference>
<keyword evidence="4" id="KW-0378">Hydrolase</keyword>
<dbReference type="Pfam" id="PF02838">
    <property type="entry name" value="Glyco_hydro_20b"/>
    <property type="match status" value="1"/>
</dbReference>
<dbReference type="InterPro" id="IPR029018">
    <property type="entry name" value="Hex-like_dom2"/>
</dbReference>
<name>A0A178IN72_9BACT</name>
<dbReference type="AlphaFoldDB" id="A0A178IN72"/>
<evidence type="ECO:0000256" key="1">
    <source>
        <dbReference type="ARBA" id="ARBA00001231"/>
    </source>
</evidence>
<evidence type="ECO:0000256" key="6">
    <source>
        <dbReference type="PIRSR" id="PIRSR625705-1"/>
    </source>
</evidence>
<dbReference type="EMBL" id="LRRQ01000056">
    <property type="protein sequence ID" value="OAM90516.1"/>
    <property type="molecule type" value="Genomic_DNA"/>
</dbReference>
<evidence type="ECO:0000256" key="4">
    <source>
        <dbReference type="ARBA" id="ARBA00022801"/>
    </source>
</evidence>
<evidence type="ECO:0000313" key="10">
    <source>
        <dbReference type="EMBL" id="OAM90516.1"/>
    </source>
</evidence>
<dbReference type="RefSeq" id="WP_068769591.1">
    <property type="nucleotide sequence ID" value="NZ_CP109796.1"/>
</dbReference>
<dbReference type="OrthoDB" id="177545at2"/>
<dbReference type="STRING" id="1184151.AW736_07695"/>
<dbReference type="Proteomes" id="UP000078486">
    <property type="component" value="Unassembled WGS sequence"/>
</dbReference>
<dbReference type="Gene3D" id="3.20.20.80">
    <property type="entry name" value="Glycosidases"/>
    <property type="match status" value="1"/>
</dbReference>
<dbReference type="PRINTS" id="PR00738">
    <property type="entry name" value="GLHYDRLASE20"/>
</dbReference>
<evidence type="ECO:0000259" key="9">
    <source>
        <dbReference type="Pfam" id="PF02838"/>
    </source>
</evidence>
<feature type="domain" description="Beta-hexosaminidase bacterial type N-terminal" evidence="9">
    <location>
        <begin position="25"/>
        <end position="155"/>
    </location>
</feature>
<organism evidence="10 11">
    <name type="scientific">Termitidicoccus mucosus</name>
    <dbReference type="NCBI Taxonomy" id="1184151"/>
    <lineage>
        <taxon>Bacteria</taxon>
        <taxon>Pseudomonadati</taxon>
        <taxon>Verrucomicrobiota</taxon>
        <taxon>Opitutia</taxon>
        <taxon>Opitutales</taxon>
        <taxon>Opitutaceae</taxon>
        <taxon>Termitidicoccus</taxon>
    </lineage>
</organism>
<dbReference type="EC" id="3.2.1.52" evidence="3"/>
<accession>A0A178IN72</accession>
<protein>
    <recommendedName>
        <fullName evidence="3">beta-N-acetylhexosaminidase</fullName>
        <ecNumber evidence="3">3.2.1.52</ecNumber>
    </recommendedName>
</protein>
<keyword evidence="7" id="KW-0732">Signal</keyword>
<dbReference type="InterPro" id="IPR015883">
    <property type="entry name" value="Glyco_hydro_20_cat"/>
</dbReference>
<keyword evidence="5" id="KW-0326">Glycosidase</keyword>
<dbReference type="CDD" id="cd06563">
    <property type="entry name" value="GH20_chitobiase-like"/>
    <property type="match status" value="1"/>
</dbReference>
<feature type="chain" id="PRO_5008089148" description="beta-N-acetylhexosaminidase" evidence="7">
    <location>
        <begin position="22"/>
        <end position="564"/>
    </location>
</feature>
<evidence type="ECO:0000256" key="5">
    <source>
        <dbReference type="ARBA" id="ARBA00023295"/>
    </source>
</evidence>
<gene>
    <name evidence="10" type="ORF">AW736_07695</name>
</gene>
<dbReference type="Pfam" id="PF00728">
    <property type="entry name" value="Glyco_hydro_20"/>
    <property type="match status" value="1"/>
</dbReference>
<evidence type="ECO:0000256" key="2">
    <source>
        <dbReference type="ARBA" id="ARBA00006285"/>
    </source>
</evidence>
<feature type="active site" description="Proton donor" evidence="6">
    <location>
        <position position="336"/>
    </location>
</feature>
<dbReference type="InterPro" id="IPR017853">
    <property type="entry name" value="GH"/>
</dbReference>
<dbReference type="GO" id="GO:0004563">
    <property type="term" value="F:beta-N-acetylhexosaminidase activity"/>
    <property type="evidence" value="ECO:0007669"/>
    <property type="project" value="UniProtKB-EC"/>
</dbReference>
<proteinExistence type="inferred from homology"/>
<dbReference type="GO" id="GO:0016020">
    <property type="term" value="C:membrane"/>
    <property type="evidence" value="ECO:0007669"/>
    <property type="project" value="TreeGrafter"/>
</dbReference>
<dbReference type="InterPro" id="IPR025705">
    <property type="entry name" value="Beta_hexosaminidase_sua/sub"/>
</dbReference>
<dbReference type="SUPFAM" id="SSF51445">
    <property type="entry name" value="(Trans)glycosidases"/>
    <property type="match status" value="1"/>
</dbReference>
<feature type="domain" description="Glycoside hydrolase family 20 catalytic" evidence="8">
    <location>
        <begin position="159"/>
        <end position="518"/>
    </location>
</feature>
<evidence type="ECO:0000256" key="3">
    <source>
        <dbReference type="ARBA" id="ARBA00012663"/>
    </source>
</evidence>
<dbReference type="GO" id="GO:0030203">
    <property type="term" value="P:glycosaminoglycan metabolic process"/>
    <property type="evidence" value="ECO:0007669"/>
    <property type="project" value="TreeGrafter"/>
</dbReference>